<sequence length="245" mass="28626">MSTFIAYANINQSYPLETIPSELLSEKLRQPLKNHNQRVKTRHRCRWVAHFLLWKLLKISQKPTALLKYIDYTESGRPQLPVDDIDFNISHSGDWVAVILQITSQGKSAVGIDIEYPNKQRDFAALLAHFSPPREQVWFQQQQDKEAAFYLSWCLREAVLKSQGVGIVKLSEVNHDPILHHISCDYCPSGQLIFSQELPFYLAFFVNHTQQTDFCYFMWDGQQLVRRLLPKTHHYLVNKSHEDEI</sequence>
<dbReference type="EMBL" id="UGTV01000015">
    <property type="protein sequence ID" value="SUC10267.1"/>
    <property type="molecule type" value="Genomic_DNA"/>
</dbReference>
<evidence type="ECO:0000256" key="2">
    <source>
        <dbReference type="ARBA" id="ARBA00022679"/>
    </source>
</evidence>
<dbReference type="InterPro" id="IPR037143">
    <property type="entry name" value="4-PPantetheinyl_Trfase_dom_sf"/>
</dbReference>
<name>A0A379EV51_9PAST</name>
<dbReference type="InterPro" id="IPR050559">
    <property type="entry name" value="P-Pant_transferase_sf"/>
</dbReference>
<evidence type="ECO:0000313" key="5">
    <source>
        <dbReference type="Proteomes" id="UP000254704"/>
    </source>
</evidence>
<organism evidence="4 5">
    <name type="scientific">Pasteurella canis</name>
    <dbReference type="NCBI Taxonomy" id="753"/>
    <lineage>
        <taxon>Bacteria</taxon>
        <taxon>Pseudomonadati</taxon>
        <taxon>Pseudomonadota</taxon>
        <taxon>Gammaproteobacteria</taxon>
        <taxon>Pasteurellales</taxon>
        <taxon>Pasteurellaceae</taxon>
        <taxon>Pasteurella</taxon>
    </lineage>
</organism>
<protein>
    <submittedName>
        <fullName evidence="4">Putative 4'-phosphopantetheinyl transferase</fullName>
        <ecNumber evidence="4">2.7.8.-</ecNumber>
    </submittedName>
</protein>
<evidence type="ECO:0000313" key="4">
    <source>
        <dbReference type="EMBL" id="SUC10267.1"/>
    </source>
</evidence>
<comment type="similarity">
    <text evidence="1">Belongs to the P-Pant transferase superfamily. Gsp/Sfp/HetI/AcpT family.</text>
</comment>
<dbReference type="GO" id="GO:0000287">
    <property type="term" value="F:magnesium ion binding"/>
    <property type="evidence" value="ECO:0007669"/>
    <property type="project" value="InterPro"/>
</dbReference>
<evidence type="ECO:0000256" key="1">
    <source>
        <dbReference type="ARBA" id="ARBA00010990"/>
    </source>
</evidence>
<gene>
    <name evidence="4" type="primary">psf-1</name>
    <name evidence="4" type="ORF">NCTC11621_01316</name>
</gene>
<dbReference type="SUPFAM" id="SSF56214">
    <property type="entry name" value="4'-phosphopantetheinyl transferase"/>
    <property type="match status" value="2"/>
</dbReference>
<dbReference type="PANTHER" id="PTHR12215">
    <property type="entry name" value="PHOSPHOPANTETHEINE TRANSFERASE"/>
    <property type="match status" value="1"/>
</dbReference>
<proteinExistence type="inferred from homology"/>
<dbReference type="Gene3D" id="3.90.470.20">
    <property type="entry name" value="4'-phosphopantetheinyl transferase domain"/>
    <property type="match status" value="1"/>
</dbReference>
<reference evidence="4 5" key="1">
    <citation type="submission" date="2018-06" db="EMBL/GenBank/DDBJ databases">
        <authorList>
            <consortium name="Pathogen Informatics"/>
            <person name="Doyle S."/>
        </authorList>
    </citation>
    <scope>NUCLEOTIDE SEQUENCE [LARGE SCALE GENOMIC DNA]</scope>
    <source>
        <strain evidence="4 5">NCTC11621</strain>
    </source>
</reference>
<dbReference type="GO" id="GO:0005829">
    <property type="term" value="C:cytosol"/>
    <property type="evidence" value="ECO:0007669"/>
    <property type="project" value="TreeGrafter"/>
</dbReference>
<dbReference type="Proteomes" id="UP000254704">
    <property type="component" value="Unassembled WGS sequence"/>
</dbReference>
<dbReference type="EC" id="2.7.8.-" evidence="4"/>
<dbReference type="GO" id="GO:0008897">
    <property type="term" value="F:holo-[acyl-carrier-protein] synthase activity"/>
    <property type="evidence" value="ECO:0007669"/>
    <property type="project" value="InterPro"/>
</dbReference>
<evidence type="ECO:0000259" key="3">
    <source>
        <dbReference type="Pfam" id="PF01648"/>
    </source>
</evidence>
<accession>A0A379EV51</accession>
<dbReference type="RefSeq" id="WP_115323004.1">
    <property type="nucleotide sequence ID" value="NZ_UGTV01000015.1"/>
</dbReference>
<dbReference type="GO" id="GO:0019878">
    <property type="term" value="P:lysine biosynthetic process via aminoadipic acid"/>
    <property type="evidence" value="ECO:0007669"/>
    <property type="project" value="TreeGrafter"/>
</dbReference>
<dbReference type="AlphaFoldDB" id="A0A379EV51"/>
<keyword evidence="2 4" id="KW-0808">Transferase</keyword>
<dbReference type="Pfam" id="PF01648">
    <property type="entry name" value="ACPS"/>
    <property type="match status" value="1"/>
</dbReference>
<feature type="domain" description="4'-phosphopantetheinyl transferase" evidence="3">
    <location>
        <begin position="109"/>
        <end position="176"/>
    </location>
</feature>
<dbReference type="InterPro" id="IPR008278">
    <property type="entry name" value="4-PPantetheinyl_Trfase_dom"/>
</dbReference>
<dbReference type="PANTHER" id="PTHR12215:SF10">
    <property type="entry name" value="L-AMINOADIPATE-SEMIALDEHYDE DEHYDROGENASE-PHOSPHOPANTETHEINYL TRANSFERASE"/>
    <property type="match status" value="1"/>
</dbReference>